<dbReference type="AlphaFoldDB" id="A0A0S3RFJ5"/>
<accession>A0A0S3RFJ5</accession>
<dbReference type="Proteomes" id="UP000291084">
    <property type="component" value="Chromosome 2"/>
</dbReference>
<reference evidence="1 2" key="1">
    <citation type="journal article" date="2015" name="Sci. Rep.">
        <title>The power of single molecule real-time sequencing technology in the de novo assembly of a eukaryotic genome.</title>
        <authorList>
            <person name="Sakai H."/>
            <person name="Naito K."/>
            <person name="Ogiso-Tanaka E."/>
            <person name="Takahashi Y."/>
            <person name="Iseki K."/>
            <person name="Muto C."/>
            <person name="Satou K."/>
            <person name="Teruya K."/>
            <person name="Shiroma A."/>
            <person name="Shimoji M."/>
            <person name="Hirano T."/>
            <person name="Itoh T."/>
            <person name="Kaga A."/>
            <person name="Tomooka N."/>
        </authorList>
    </citation>
    <scope>NUCLEOTIDE SEQUENCE [LARGE SCALE GENOMIC DNA]</scope>
    <source>
        <strain evidence="2">cv. Shumari</strain>
    </source>
</reference>
<dbReference type="EMBL" id="AP015035">
    <property type="protein sequence ID" value="BAT79340.1"/>
    <property type="molecule type" value="Genomic_DNA"/>
</dbReference>
<proteinExistence type="predicted"/>
<sequence length="281" mass="32630">MVEDFYRTHRSLVERYDQIVGIHQQKTKGSPFSPLKHHQREKLTSFANDNYDSYSKICDMEESGEFEFYDPEKEDDEDSKFDNCVELKEVQFVVTNDVMEIERLGEENKDHKGQNKQKHNVYETVVLSKSALKALQTPLPCWLHHVIARPPRIVPLYRLHLEEEATQEEEDEGDDVVREIRREPRGLCPSVITEDLCPSVITEVQRPLVNVSNKRFSDGQFTVANPRSCDTRARRRGRGVTPVQEAWCRGHRQGAAPGSFGWKGYMDESDIHRNERDLETV</sequence>
<protein>
    <submittedName>
        <fullName evidence="1">Uncharacterized protein</fullName>
    </submittedName>
</protein>
<name>A0A0S3RFJ5_PHAAN</name>
<gene>
    <name evidence="1" type="primary">Vigan.02G221200</name>
    <name evidence="1" type="ORF">VIGAN_02221200</name>
</gene>
<organism evidence="1 2">
    <name type="scientific">Vigna angularis var. angularis</name>
    <dbReference type="NCBI Taxonomy" id="157739"/>
    <lineage>
        <taxon>Eukaryota</taxon>
        <taxon>Viridiplantae</taxon>
        <taxon>Streptophyta</taxon>
        <taxon>Embryophyta</taxon>
        <taxon>Tracheophyta</taxon>
        <taxon>Spermatophyta</taxon>
        <taxon>Magnoliopsida</taxon>
        <taxon>eudicotyledons</taxon>
        <taxon>Gunneridae</taxon>
        <taxon>Pentapetalae</taxon>
        <taxon>rosids</taxon>
        <taxon>fabids</taxon>
        <taxon>Fabales</taxon>
        <taxon>Fabaceae</taxon>
        <taxon>Papilionoideae</taxon>
        <taxon>50 kb inversion clade</taxon>
        <taxon>NPAAA clade</taxon>
        <taxon>indigoferoid/millettioid clade</taxon>
        <taxon>Phaseoleae</taxon>
        <taxon>Vigna</taxon>
    </lineage>
</organism>
<keyword evidence="2" id="KW-1185">Reference proteome</keyword>
<evidence type="ECO:0000313" key="2">
    <source>
        <dbReference type="Proteomes" id="UP000291084"/>
    </source>
</evidence>
<evidence type="ECO:0000313" key="1">
    <source>
        <dbReference type="EMBL" id="BAT79340.1"/>
    </source>
</evidence>